<dbReference type="EMBL" id="JAIULA010000042">
    <property type="protein sequence ID" value="MCP0888095.1"/>
    <property type="molecule type" value="Genomic_DNA"/>
</dbReference>
<evidence type="ECO:0000313" key="16">
    <source>
        <dbReference type="Proteomes" id="UP001139006"/>
    </source>
</evidence>
<keyword evidence="8 12" id="KW-1133">Transmembrane helix</keyword>
<feature type="domain" description="Polysaccharide chain length determinant N-terminal" evidence="13">
    <location>
        <begin position="10"/>
        <end position="95"/>
    </location>
</feature>
<dbReference type="Pfam" id="PF13807">
    <property type="entry name" value="GNVR"/>
    <property type="match status" value="1"/>
</dbReference>
<dbReference type="AlphaFoldDB" id="A0A9X2FMZ8"/>
<dbReference type="GO" id="GO:0000271">
    <property type="term" value="P:polysaccharide biosynthetic process"/>
    <property type="evidence" value="ECO:0007669"/>
    <property type="project" value="UniProtKB-KW"/>
</dbReference>
<comment type="pathway">
    <text evidence="2">Capsule biogenesis; capsule polysaccharide biosynthesis.</text>
</comment>
<evidence type="ECO:0000256" key="12">
    <source>
        <dbReference type="SAM" id="Phobius"/>
    </source>
</evidence>
<evidence type="ECO:0000256" key="7">
    <source>
        <dbReference type="ARBA" id="ARBA00022903"/>
    </source>
</evidence>
<dbReference type="RefSeq" id="WP_253362261.1">
    <property type="nucleotide sequence ID" value="NZ_JAIULA010000042.1"/>
</dbReference>
<protein>
    <recommendedName>
        <fullName evidence="4">Capsular polysaccharide biosynthesis protein CpsC</fullName>
    </recommendedName>
</protein>
<gene>
    <name evidence="15" type="ORF">LB941_12225</name>
</gene>
<evidence type="ECO:0000259" key="14">
    <source>
        <dbReference type="Pfam" id="PF13807"/>
    </source>
</evidence>
<comment type="similarity">
    <text evidence="3">Belongs to the CpsC/CapA family.</text>
</comment>
<dbReference type="GO" id="GO:0004713">
    <property type="term" value="F:protein tyrosine kinase activity"/>
    <property type="evidence" value="ECO:0007669"/>
    <property type="project" value="TreeGrafter"/>
</dbReference>
<evidence type="ECO:0000256" key="1">
    <source>
        <dbReference type="ARBA" id="ARBA00004651"/>
    </source>
</evidence>
<dbReference type="InterPro" id="IPR032807">
    <property type="entry name" value="GNVR"/>
</dbReference>
<evidence type="ECO:0000256" key="6">
    <source>
        <dbReference type="ARBA" id="ARBA00022692"/>
    </source>
</evidence>
<evidence type="ECO:0000313" key="15">
    <source>
        <dbReference type="EMBL" id="MCP0888095.1"/>
    </source>
</evidence>
<feature type="transmembrane region" description="Helical" evidence="12">
    <location>
        <begin position="180"/>
        <end position="200"/>
    </location>
</feature>
<evidence type="ECO:0000256" key="11">
    <source>
        <dbReference type="ARBA" id="ARBA00045736"/>
    </source>
</evidence>
<keyword evidence="16" id="KW-1185">Reference proteome</keyword>
<evidence type="ECO:0000256" key="3">
    <source>
        <dbReference type="ARBA" id="ARBA00006683"/>
    </source>
</evidence>
<keyword evidence="6 12" id="KW-0812">Transmembrane</keyword>
<evidence type="ECO:0000256" key="5">
    <source>
        <dbReference type="ARBA" id="ARBA00022475"/>
    </source>
</evidence>
<feature type="transmembrane region" description="Helical" evidence="12">
    <location>
        <begin position="26"/>
        <end position="45"/>
    </location>
</feature>
<reference evidence="15 16" key="1">
    <citation type="journal article" date="2023" name="Int. J. Syst. Evol. Microbiol.">
        <title>Ligilactobacillus ubinensis sp. nov., a novel species isolated from the wild ferment of a durian fruit (Durio zibethinus).</title>
        <authorList>
            <person name="Heng Y.C."/>
            <person name="Menon N."/>
            <person name="Chen B."/>
            <person name="Loo B.Z.L."/>
            <person name="Wong G.W.J."/>
            <person name="Lim A.C.H."/>
            <person name="Silvaraju S."/>
            <person name="Kittelmann S."/>
        </authorList>
    </citation>
    <scope>NUCLEOTIDE SEQUENCE [LARGE SCALE GENOMIC DNA]</scope>
    <source>
        <strain evidence="15 16">WILCCON 0076</strain>
    </source>
</reference>
<dbReference type="InterPro" id="IPR003856">
    <property type="entry name" value="LPS_length_determ_N"/>
</dbReference>
<name>A0A9X2FMZ8_9LACO</name>
<comment type="subcellular location">
    <subcellularLocation>
        <location evidence="1">Cell membrane</location>
        <topology evidence="1">Multi-pass membrane protein</topology>
    </subcellularLocation>
</comment>
<dbReference type="PANTHER" id="PTHR32309:SF13">
    <property type="entry name" value="FERRIC ENTEROBACTIN TRANSPORT PROTEIN FEPE"/>
    <property type="match status" value="1"/>
</dbReference>
<evidence type="ECO:0000256" key="2">
    <source>
        <dbReference type="ARBA" id="ARBA00005132"/>
    </source>
</evidence>
<comment type="caution">
    <text evidence="15">The sequence shown here is derived from an EMBL/GenBank/DDBJ whole genome shotgun (WGS) entry which is preliminary data.</text>
</comment>
<evidence type="ECO:0000256" key="10">
    <source>
        <dbReference type="ARBA" id="ARBA00023169"/>
    </source>
</evidence>
<feature type="domain" description="Tyrosine-protein kinase G-rich" evidence="14">
    <location>
        <begin position="150"/>
        <end position="202"/>
    </location>
</feature>
<accession>A0A9X2FMZ8</accession>
<evidence type="ECO:0000256" key="4">
    <source>
        <dbReference type="ARBA" id="ARBA00020739"/>
    </source>
</evidence>
<evidence type="ECO:0000256" key="8">
    <source>
        <dbReference type="ARBA" id="ARBA00022989"/>
    </source>
</evidence>
<organism evidence="15 16">
    <name type="scientific">Ligilactobacillus ubinensis</name>
    <dbReference type="NCBI Taxonomy" id="2876789"/>
    <lineage>
        <taxon>Bacteria</taxon>
        <taxon>Bacillati</taxon>
        <taxon>Bacillota</taxon>
        <taxon>Bacilli</taxon>
        <taxon>Lactobacillales</taxon>
        <taxon>Lactobacillaceae</taxon>
        <taxon>Ligilactobacillus</taxon>
    </lineage>
</organism>
<evidence type="ECO:0000259" key="13">
    <source>
        <dbReference type="Pfam" id="PF02706"/>
    </source>
</evidence>
<dbReference type="Pfam" id="PF02706">
    <property type="entry name" value="Wzz"/>
    <property type="match status" value="1"/>
</dbReference>
<evidence type="ECO:0000256" key="9">
    <source>
        <dbReference type="ARBA" id="ARBA00023136"/>
    </source>
</evidence>
<keyword evidence="7" id="KW-0972">Capsule biogenesis/degradation</keyword>
<dbReference type="GO" id="GO:0005886">
    <property type="term" value="C:plasma membrane"/>
    <property type="evidence" value="ECO:0007669"/>
    <property type="project" value="UniProtKB-SubCell"/>
</dbReference>
<dbReference type="Proteomes" id="UP001139006">
    <property type="component" value="Unassembled WGS sequence"/>
</dbReference>
<keyword evidence="10" id="KW-0270">Exopolysaccharide synthesis</keyword>
<keyword evidence="5" id="KW-1003">Cell membrane</keyword>
<dbReference type="PANTHER" id="PTHR32309">
    <property type="entry name" value="TYROSINE-PROTEIN KINASE"/>
    <property type="match status" value="1"/>
</dbReference>
<sequence length="256" mass="28352">MVKENDETVIDLGQMLTVLRKNIPRIIVWTVLGFVISLLILFIFIEPKYSATVDILVNQKNDNAQTQYTTQQADLSAVYTYEDVLKKSVILTPVLKIVKENDNYTGSLSDLTSSISIANETNSQIISVTVEDKDAYTASDIANTIGDVFKKKIVKMMKIDNVTIVSKATPSSNPVFPNKVLGILIGVVVGALIGIAIAIIRELTDKTVKSVEFLTDELELTSLGTVFHMEKNVGFHAVEIADNKSHENKNETYRRV</sequence>
<keyword evidence="9 12" id="KW-0472">Membrane</keyword>
<proteinExistence type="inferred from homology"/>
<dbReference type="InterPro" id="IPR050445">
    <property type="entry name" value="Bact_polysacc_biosynth/exp"/>
</dbReference>
<comment type="function">
    <text evidence="11">Required for CpsD phosphorylation. Involved in the regulation of capsular polysaccharide biosynthesis. May be part of a complex that directs the coordinated polymerization and export to the cell surface of the capsular polysaccharide.</text>
</comment>